<dbReference type="Proteomes" id="UP000700800">
    <property type="component" value="Unassembled WGS sequence"/>
</dbReference>
<organism evidence="2 3">
    <name type="scientific">Streptococcus gallolyticus</name>
    <dbReference type="NCBI Taxonomy" id="315405"/>
    <lineage>
        <taxon>Bacteria</taxon>
        <taxon>Bacillati</taxon>
        <taxon>Bacillota</taxon>
        <taxon>Bacilli</taxon>
        <taxon>Lactobacillales</taxon>
        <taxon>Streptococcaceae</taxon>
        <taxon>Streptococcus</taxon>
    </lineage>
</organism>
<name>A0A927XFJ1_9STRE</name>
<reference evidence="2" key="1">
    <citation type="submission" date="2019-04" db="EMBL/GenBank/DDBJ databases">
        <title>Evolution of Biomass-Degrading Anaerobic Consortia Revealed by Metagenomics.</title>
        <authorList>
            <person name="Peng X."/>
        </authorList>
    </citation>
    <scope>NUCLEOTIDE SEQUENCE</scope>
    <source>
        <strain evidence="2">SIG195</strain>
    </source>
</reference>
<dbReference type="EMBL" id="SVAF01000013">
    <property type="protein sequence ID" value="MBE6164860.1"/>
    <property type="molecule type" value="Genomic_DNA"/>
</dbReference>
<proteinExistence type="predicted"/>
<gene>
    <name evidence="2" type="ORF">E7156_06065</name>
</gene>
<protein>
    <submittedName>
        <fullName evidence="2">Pyridoxamine 5'-phosphate oxidase family protein</fullName>
    </submittedName>
</protein>
<evidence type="ECO:0000313" key="3">
    <source>
        <dbReference type="Proteomes" id="UP000700800"/>
    </source>
</evidence>
<evidence type="ECO:0000313" key="2">
    <source>
        <dbReference type="EMBL" id="MBE6164860.1"/>
    </source>
</evidence>
<accession>A0A927XFJ1</accession>
<evidence type="ECO:0000256" key="1">
    <source>
        <dbReference type="SAM" id="MobiDB-lite"/>
    </source>
</evidence>
<feature type="region of interest" description="Disordered" evidence="1">
    <location>
        <begin position="1"/>
        <end position="20"/>
    </location>
</feature>
<feature type="non-terminal residue" evidence="2">
    <location>
        <position position="20"/>
    </location>
</feature>
<comment type="caution">
    <text evidence="2">The sequence shown here is derived from an EMBL/GenBank/DDBJ whole genome shotgun (WGS) entry which is preliminary data.</text>
</comment>
<sequence>MGWQPMTKMRRRDREVTDLT</sequence>
<dbReference type="AlphaFoldDB" id="A0A927XFJ1"/>